<keyword evidence="1" id="KW-0472">Membrane</keyword>
<dbReference type="EnsemblBacteria" id="ACK42506">
    <property type="protein sequence ID" value="ACK42506"/>
    <property type="gene ID" value="Dtur_1228"/>
</dbReference>
<reference evidence="3" key="1">
    <citation type="journal article" date="2016" name="Front. Microbiol.">
        <title>The complete genome sequence of hyperthermophile Dictyoglomus turgidum DSM 6724 reveals a specialized carbohydrate fermentor.</title>
        <authorList>
            <person name="Brumm P.J."/>
            <person name="Gowda K."/>
            <person name="Robb F.T."/>
            <person name="Mead D.A."/>
        </authorList>
    </citation>
    <scope>NUCLEOTIDE SEQUENCE [LARGE SCALE GENOMIC DNA]</scope>
    <source>
        <strain evidence="3">DSM 6724 / Z-1310</strain>
    </source>
</reference>
<organism evidence="2 3">
    <name type="scientific">Dictyoglomus turgidum (strain DSM 6724 / Z-1310)</name>
    <dbReference type="NCBI Taxonomy" id="515635"/>
    <lineage>
        <taxon>Bacteria</taxon>
        <taxon>Pseudomonadati</taxon>
        <taxon>Dictyoglomota</taxon>
        <taxon>Dictyoglomia</taxon>
        <taxon>Dictyoglomales</taxon>
        <taxon>Dictyoglomaceae</taxon>
        <taxon>Dictyoglomus</taxon>
    </lineage>
</organism>
<dbReference type="HOGENOM" id="CLU_2665228_0_0_0"/>
<dbReference type="InParanoid" id="B8E306"/>
<accession>B8E306</accession>
<evidence type="ECO:0000256" key="1">
    <source>
        <dbReference type="SAM" id="Phobius"/>
    </source>
</evidence>
<name>B8E306_DICTD</name>
<dbReference type="Proteomes" id="UP000007719">
    <property type="component" value="Chromosome"/>
</dbReference>
<dbReference type="AlphaFoldDB" id="B8E306"/>
<keyword evidence="1" id="KW-0812">Transmembrane</keyword>
<dbReference type="OrthoDB" id="9812716at2"/>
<evidence type="ECO:0000313" key="2">
    <source>
        <dbReference type="EMBL" id="ACK42506.1"/>
    </source>
</evidence>
<dbReference type="EMBL" id="CP001251">
    <property type="protein sequence ID" value="ACK42506.1"/>
    <property type="molecule type" value="Genomic_DNA"/>
</dbReference>
<sequence length="75" mass="8483">MSSIRELLSTSSVVISFIVGFLAAYAVIKEVDFSKIFKNEKSIGAFIGKVILFFFITSFIWVLLSSLFILLRIQE</sequence>
<keyword evidence="3" id="KW-1185">Reference proteome</keyword>
<feature type="transmembrane region" description="Helical" evidence="1">
    <location>
        <begin position="43"/>
        <end position="71"/>
    </location>
</feature>
<evidence type="ECO:0000313" key="3">
    <source>
        <dbReference type="Proteomes" id="UP000007719"/>
    </source>
</evidence>
<feature type="transmembrane region" description="Helical" evidence="1">
    <location>
        <begin position="7"/>
        <end position="28"/>
    </location>
</feature>
<dbReference type="KEGG" id="dtu:Dtur_1228"/>
<proteinExistence type="predicted"/>
<dbReference type="RefSeq" id="WP_012583588.1">
    <property type="nucleotide sequence ID" value="NC_011661.1"/>
</dbReference>
<dbReference type="STRING" id="515635.Dtur_1228"/>
<keyword evidence="1" id="KW-1133">Transmembrane helix</keyword>
<protein>
    <submittedName>
        <fullName evidence="2">Binding-protein-dependent transport systems inner membrane component, putative</fullName>
    </submittedName>
</protein>
<gene>
    <name evidence="2" type="ordered locus">Dtur_1228</name>
</gene>